<feature type="compositionally biased region" description="Basic and acidic residues" evidence="1">
    <location>
        <begin position="279"/>
        <end position="290"/>
    </location>
</feature>
<reference evidence="2 3" key="1">
    <citation type="journal article" date="2019" name="Int. J. Syst. Evol. Microbiol.">
        <title>The Global Catalogue of Microorganisms (GCM) 10K type strain sequencing project: providing services to taxonomists for standard genome sequencing and annotation.</title>
        <authorList>
            <consortium name="The Broad Institute Genomics Platform"/>
            <consortium name="The Broad Institute Genome Sequencing Center for Infectious Disease"/>
            <person name="Wu L."/>
            <person name="Ma J."/>
        </authorList>
    </citation>
    <scope>NUCLEOTIDE SEQUENCE [LARGE SCALE GENOMIC DNA]</scope>
    <source>
        <strain evidence="2 3">XZYJ18</strain>
    </source>
</reference>
<sequence>MGEDSEDSDTESGKDPNTSISTGFTVDIDVSSILAAQKVAEEAIQPAAVQSMIETQKTVERAVKPALIRDAIQMQKTMENAIQPALIRDIVQMQKIAESVVNPALVQSITQTQKIAESAIQPAMVQSIVEMQQALDAMLVQLNAPSIAADISTIAATVHQKRSTPGVGQYKYPASDIDEIRPPESYIHDKLIWDDGDWYRRRTREISYDLVDYIFWKAKQTGELTDASDEEMSFGATVATFFITLALTGGNVIASATVAGFTGGATFQGGKAAKKRSERKNLEEKFTHDK</sequence>
<name>A0ABD5Q7N3_9EURY</name>
<proteinExistence type="predicted"/>
<dbReference type="GeneID" id="73047810"/>
<dbReference type="RefSeq" id="WP_254270898.1">
    <property type="nucleotide sequence ID" value="NZ_CP100403.1"/>
</dbReference>
<dbReference type="AlphaFoldDB" id="A0ABD5Q7N3"/>
<feature type="region of interest" description="Disordered" evidence="1">
    <location>
        <begin position="270"/>
        <end position="290"/>
    </location>
</feature>
<accession>A0ABD5Q7N3</accession>
<evidence type="ECO:0000313" key="3">
    <source>
        <dbReference type="Proteomes" id="UP001595945"/>
    </source>
</evidence>
<gene>
    <name evidence="2" type="ORF">ACFO9K_20685</name>
</gene>
<dbReference type="EMBL" id="JBHSHT010000003">
    <property type="protein sequence ID" value="MFC4826680.1"/>
    <property type="molecule type" value="Genomic_DNA"/>
</dbReference>
<comment type="caution">
    <text evidence="2">The sequence shown here is derived from an EMBL/GenBank/DDBJ whole genome shotgun (WGS) entry which is preliminary data.</text>
</comment>
<keyword evidence="3" id="KW-1185">Reference proteome</keyword>
<evidence type="ECO:0000313" key="2">
    <source>
        <dbReference type="EMBL" id="MFC4826680.1"/>
    </source>
</evidence>
<evidence type="ECO:0000256" key="1">
    <source>
        <dbReference type="SAM" id="MobiDB-lite"/>
    </source>
</evidence>
<organism evidence="2 3">
    <name type="scientific">Halorussus aquaticus</name>
    <dbReference type="NCBI Taxonomy" id="2953748"/>
    <lineage>
        <taxon>Archaea</taxon>
        <taxon>Methanobacteriati</taxon>
        <taxon>Methanobacteriota</taxon>
        <taxon>Stenosarchaea group</taxon>
        <taxon>Halobacteria</taxon>
        <taxon>Halobacteriales</taxon>
        <taxon>Haladaptataceae</taxon>
        <taxon>Halorussus</taxon>
    </lineage>
</organism>
<dbReference type="Proteomes" id="UP001595945">
    <property type="component" value="Unassembled WGS sequence"/>
</dbReference>
<feature type="compositionally biased region" description="Acidic residues" evidence="1">
    <location>
        <begin position="1"/>
        <end position="10"/>
    </location>
</feature>
<protein>
    <submittedName>
        <fullName evidence="2">Uncharacterized protein</fullName>
    </submittedName>
</protein>
<feature type="region of interest" description="Disordered" evidence="1">
    <location>
        <begin position="1"/>
        <end position="21"/>
    </location>
</feature>